<dbReference type="InterPro" id="IPR051083">
    <property type="entry name" value="GrpII_Intron_Splice-Mob/Def"/>
</dbReference>
<keyword evidence="3" id="KW-1185">Reference proteome</keyword>
<accession>A0A0D8HLA1</accession>
<gene>
    <name evidence="2" type="primary">ltrA3</name>
    <name evidence="2" type="ORF">AXFE_03280</name>
</gene>
<proteinExistence type="predicted"/>
<sequence>MYNLVYDPAFLQVAWARVRGNRGARTPGVDGISPISISDPNEFLDELRRSLKQRQFTPTRVRERKIPKASGKMRRLGIPNTSDRVVQAAMKLVLEPIFEADFLPCSYGFRPKRRAQDAIAEIHFFANSPRSYEWVFEGDIEACFDEIDHGALMARIRRRISHKRILTLIKAFLSAGILSEEGINRRTITGTPQGGLCEASHNPPYVKQTIMRS</sequence>
<dbReference type="PANTHER" id="PTHR34047">
    <property type="entry name" value="NUCLEAR INTRON MATURASE 1, MITOCHONDRIAL-RELATED"/>
    <property type="match status" value="1"/>
</dbReference>
<evidence type="ECO:0000313" key="2">
    <source>
        <dbReference type="EMBL" id="KJF18790.1"/>
    </source>
</evidence>
<organism evidence="2 3">
    <name type="scientific">Acidithrix ferrooxidans</name>
    <dbReference type="NCBI Taxonomy" id="1280514"/>
    <lineage>
        <taxon>Bacteria</taxon>
        <taxon>Bacillati</taxon>
        <taxon>Actinomycetota</taxon>
        <taxon>Acidimicrobiia</taxon>
        <taxon>Acidimicrobiales</taxon>
        <taxon>Acidimicrobiaceae</taxon>
        <taxon>Acidithrix</taxon>
    </lineage>
</organism>
<dbReference type="InterPro" id="IPR000477">
    <property type="entry name" value="RT_dom"/>
</dbReference>
<protein>
    <submittedName>
        <fullName evidence="2">Group II intron-encoded protein LtrA</fullName>
    </submittedName>
</protein>
<dbReference type="PATRIC" id="fig|1280514.3.peg.453"/>
<comment type="caution">
    <text evidence="2">The sequence shown here is derived from an EMBL/GenBank/DDBJ whole genome shotgun (WGS) entry which is preliminary data.</text>
</comment>
<dbReference type="CDD" id="cd01651">
    <property type="entry name" value="RT_G2_intron"/>
    <property type="match status" value="1"/>
</dbReference>
<dbReference type="Proteomes" id="UP000032360">
    <property type="component" value="Unassembled WGS sequence"/>
</dbReference>
<evidence type="ECO:0000313" key="3">
    <source>
        <dbReference type="Proteomes" id="UP000032360"/>
    </source>
</evidence>
<name>A0A0D8HLA1_9ACTN</name>
<reference evidence="2 3" key="1">
    <citation type="submission" date="2015-01" db="EMBL/GenBank/DDBJ databases">
        <title>Draft genome of the acidophilic iron oxidizer Acidithrix ferrooxidans strain Py-F3.</title>
        <authorList>
            <person name="Poehlein A."/>
            <person name="Eisen S."/>
            <person name="Schloemann M."/>
            <person name="Johnson B.D."/>
            <person name="Daniel R."/>
            <person name="Muehling M."/>
        </authorList>
    </citation>
    <scope>NUCLEOTIDE SEQUENCE [LARGE SCALE GENOMIC DNA]</scope>
    <source>
        <strain evidence="2 3">Py-F3</strain>
    </source>
</reference>
<dbReference type="PANTHER" id="PTHR34047:SF8">
    <property type="entry name" value="PROTEIN YKFC"/>
    <property type="match status" value="1"/>
</dbReference>
<dbReference type="AlphaFoldDB" id="A0A0D8HLA1"/>
<dbReference type="EMBL" id="JXYS01000006">
    <property type="protein sequence ID" value="KJF18790.1"/>
    <property type="molecule type" value="Genomic_DNA"/>
</dbReference>
<dbReference type="SUPFAM" id="SSF56672">
    <property type="entry name" value="DNA/RNA polymerases"/>
    <property type="match status" value="1"/>
</dbReference>
<dbReference type="Pfam" id="PF00078">
    <property type="entry name" value="RVT_1"/>
    <property type="match status" value="1"/>
</dbReference>
<dbReference type="OrthoDB" id="1550386at2"/>
<feature type="domain" description="Reverse transcriptase" evidence="1">
    <location>
        <begin position="66"/>
        <end position="195"/>
    </location>
</feature>
<evidence type="ECO:0000259" key="1">
    <source>
        <dbReference type="Pfam" id="PF00078"/>
    </source>
</evidence>
<dbReference type="STRING" id="1280514.AXFE_03280"/>
<dbReference type="InterPro" id="IPR043502">
    <property type="entry name" value="DNA/RNA_pol_sf"/>
</dbReference>